<sequence length="761" mass="83863">GSALAPHLDDAVRVLRCTLLDPFAAVRRESCDCAAALARATPDHFHMQSESLVGPLMQSISHQHWKVRVAVIEATGTVVQFGSGKSVDDVLPHFAQRLFDNVPQVRQAVTRVVGDWLLRLRDRYSFFHKLIPLLLSSFDDEIPEVAREAANLWEKVGLQWQTENEEDLKDKLDFAGPPPAHHPSPGSRPGLGCRELVFRNLSKILPAICHDIGDWVAGTRVKSAQLLVVLLLHAEDHVTQHLEPVLRTLQHACADEERAVVSSCTRSAQLIGTFVSPEVFLKLILPTLRKSPSPSGLLVLASVIQGCPREALRPHVKVIAAELAQAHICQGLKTCHVHVTIDGVNAVQNALCVLRLTRAWRLLVRVPWPWALCSRPRLGPERGAWEVADSVPLSSQLLYGESLLLCVQSVVAVSREDCRGSSLQLMEVLVTVLALWGATGLGDKVQETLATLAAVASMDDSLDLFREHAGPLLEWLAGSHQAWTIHSTELLQFDVVVTHSGPALGEVLPQLVPVLRSCLQPTRDPSMRLRLFSTLTGVLLQARETVDSQGQFHAYLDTVIKDIFIPNLQWHAGRTAGAIRTAAVSCLWALISSGILSNKQVQEVRGTLTPQILTALEEDSQMTRLTSCRIISAFLKTSDDVIDPDKFMKIYPELLKRLDDVSTEVRLAATSTLVTWLERAGKEGGKSCDQGSIQYLYRELLVYLDDPESTVQDAVLEALKAGSALFPNLLVRETEAVLHKHRSPTYCEQLLQHLQTLPPAP</sequence>
<reference evidence="4 5" key="1">
    <citation type="journal article" date="2019" name="Mol. Ecol. Resour.">
        <title>Improving Illumina assemblies with Hi-C and long reads: an example with the North African dromedary.</title>
        <authorList>
            <person name="Elbers J.P."/>
            <person name="Rogers M.F."/>
            <person name="Perelman P.L."/>
            <person name="Proskuryakova A.A."/>
            <person name="Serdyukova N.A."/>
            <person name="Johnson W.E."/>
            <person name="Horin P."/>
            <person name="Corander J."/>
            <person name="Murphy D."/>
            <person name="Burger P.A."/>
        </authorList>
    </citation>
    <scope>NUCLEOTIDE SEQUENCE [LARGE SCALE GENOMIC DNA]</scope>
    <source>
        <strain evidence="4">Drom800</strain>
        <tissue evidence="4">Blood</tissue>
    </source>
</reference>
<dbReference type="SUPFAM" id="SSF48371">
    <property type="entry name" value="ARM repeat"/>
    <property type="match status" value="1"/>
</dbReference>
<proteinExistence type="predicted"/>
<gene>
    <name evidence="4" type="ORF">Cadr_000023502</name>
</gene>
<evidence type="ECO:0000313" key="5">
    <source>
        <dbReference type="Proteomes" id="UP000299084"/>
    </source>
</evidence>
<dbReference type="PROSITE" id="PS50077">
    <property type="entry name" value="HEAT_REPEAT"/>
    <property type="match status" value="1"/>
</dbReference>
<dbReference type="InterPro" id="IPR011989">
    <property type="entry name" value="ARM-like"/>
</dbReference>
<dbReference type="InterPro" id="IPR056497">
    <property type="entry name" value="HEAT_DAAF5"/>
</dbReference>
<dbReference type="FunFam" id="1.25.10.10:FF:001468">
    <property type="entry name" value="Dynein, axonemal, assembly factor 5"/>
    <property type="match status" value="1"/>
</dbReference>
<dbReference type="Gene3D" id="1.25.10.10">
    <property type="entry name" value="Leucine-rich Repeat Variant"/>
    <property type="match status" value="3"/>
</dbReference>
<dbReference type="PANTHER" id="PTHR16216:SF2">
    <property type="entry name" value="DYNEIN AXONEMAL ASSEMBLY FACTOR 5"/>
    <property type="match status" value="1"/>
</dbReference>
<accession>A0A5N4CWF3</accession>
<dbReference type="PANTHER" id="PTHR16216">
    <property type="entry name" value="DYNEIN ASSEMBLY FACTOR 5, AXONEMAL"/>
    <property type="match status" value="1"/>
</dbReference>
<dbReference type="Pfam" id="PF25757">
    <property type="entry name" value="TPR_DNAAF5"/>
    <property type="match status" value="1"/>
</dbReference>
<dbReference type="GO" id="GO:0005737">
    <property type="term" value="C:cytoplasm"/>
    <property type="evidence" value="ECO:0007669"/>
    <property type="project" value="TreeGrafter"/>
</dbReference>
<dbReference type="Pfam" id="PF24573">
    <property type="entry name" value="HEAT_DAAF5"/>
    <property type="match status" value="1"/>
</dbReference>
<evidence type="ECO:0000313" key="4">
    <source>
        <dbReference type="EMBL" id="KAB1263165.1"/>
    </source>
</evidence>
<dbReference type="GO" id="GO:0036159">
    <property type="term" value="P:inner dynein arm assembly"/>
    <property type="evidence" value="ECO:0007669"/>
    <property type="project" value="TreeGrafter"/>
</dbReference>
<evidence type="ECO:0000259" key="3">
    <source>
        <dbReference type="Pfam" id="PF25757"/>
    </source>
</evidence>
<dbReference type="InterPro" id="IPR021133">
    <property type="entry name" value="HEAT_type_2"/>
</dbReference>
<name>A0A5N4CWF3_CAMDR</name>
<dbReference type="GO" id="GO:0045505">
    <property type="term" value="F:dynein intermediate chain binding"/>
    <property type="evidence" value="ECO:0007669"/>
    <property type="project" value="TreeGrafter"/>
</dbReference>
<dbReference type="GO" id="GO:0003341">
    <property type="term" value="P:cilium movement"/>
    <property type="evidence" value="ECO:0007669"/>
    <property type="project" value="TreeGrafter"/>
</dbReference>
<evidence type="ECO:0000256" key="1">
    <source>
        <dbReference type="PROSITE-ProRule" id="PRU00103"/>
    </source>
</evidence>
<dbReference type="InterPro" id="IPR052623">
    <property type="entry name" value="DAAF5"/>
</dbReference>
<dbReference type="InterPro" id="IPR016024">
    <property type="entry name" value="ARM-type_fold"/>
</dbReference>
<dbReference type="Proteomes" id="UP000299084">
    <property type="component" value="Unassembled WGS sequence"/>
</dbReference>
<dbReference type="AlphaFoldDB" id="A0A5N4CWF3"/>
<keyword evidence="5" id="KW-1185">Reference proteome</keyword>
<feature type="non-terminal residue" evidence="4">
    <location>
        <position position="1"/>
    </location>
</feature>
<dbReference type="GO" id="GO:0036158">
    <property type="term" value="P:outer dynein arm assembly"/>
    <property type="evidence" value="ECO:0007669"/>
    <property type="project" value="TreeGrafter"/>
</dbReference>
<organism evidence="4 5">
    <name type="scientific">Camelus dromedarius</name>
    <name type="common">Dromedary</name>
    <name type="synonym">Arabian camel</name>
    <dbReference type="NCBI Taxonomy" id="9838"/>
    <lineage>
        <taxon>Eukaryota</taxon>
        <taxon>Metazoa</taxon>
        <taxon>Chordata</taxon>
        <taxon>Craniata</taxon>
        <taxon>Vertebrata</taxon>
        <taxon>Euteleostomi</taxon>
        <taxon>Mammalia</taxon>
        <taxon>Eutheria</taxon>
        <taxon>Laurasiatheria</taxon>
        <taxon>Artiodactyla</taxon>
        <taxon>Tylopoda</taxon>
        <taxon>Camelidae</taxon>
        <taxon>Camelus</taxon>
    </lineage>
</organism>
<dbReference type="EMBL" id="JWIN03000018">
    <property type="protein sequence ID" value="KAB1263165.1"/>
    <property type="molecule type" value="Genomic_DNA"/>
</dbReference>
<comment type="caution">
    <text evidence="4">The sequence shown here is derived from an EMBL/GenBank/DDBJ whole genome shotgun (WGS) entry which is preliminary data.</text>
</comment>
<feature type="repeat" description="HEAT" evidence="1">
    <location>
        <begin position="650"/>
        <end position="687"/>
    </location>
</feature>
<evidence type="ECO:0000259" key="2">
    <source>
        <dbReference type="Pfam" id="PF24573"/>
    </source>
</evidence>
<feature type="domain" description="Dynein axonemal assembly factor 5 HEAT-repeat" evidence="2">
    <location>
        <begin position="181"/>
        <end position="337"/>
    </location>
</feature>
<feature type="domain" description="Dynein axonemal assembly factor 5 TPR repeats" evidence="3">
    <location>
        <begin position="3"/>
        <end position="171"/>
    </location>
</feature>
<protein>
    <submittedName>
        <fullName evidence="4">Dynein assembly factor 5</fullName>
    </submittedName>
</protein>
<dbReference type="InterPro" id="IPR057978">
    <property type="entry name" value="TPR_DAAF5"/>
</dbReference>